<sequence length="69" mass="7693">MQAHVVGGGCLPVKAGDVVVQGEDLGRWITTQQHDFEQLQPAQQWLMENTLGLEAAEDEQPVKRTQNHK</sequence>
<accession>A0ABU6CDY4</accession>
<protein>
    <recommendedName>
        <fullName evidence="3">Helicase-associated domain-containing protein</fullName>
    </recommendedName>
</protein>
<reference evidence="1 2" key="1">
    <citation type="submission" date="2022-10" db="EMBL/GenBank/DDBJ databases">
        <authorList>
            <person name="Xie J."/>
            <person name="Shen N."/>
        </authorList>
    </citation>
    <scope>NUCLEOTIDE SEQUENCE [LARGE SCALE GENOMIC DNA]</scope>
    <source>
        <strain evidence="1 2">DSM 41681</strain>
    </source>
</reference>
<organism evidence="1 2">
    <name type="scientific">Streptomyces kunmingensis</name>
    <dbReference type="NCBI Taxonomy" id="68225"/>
    <lineage>
        <taxon>Bacteria</taxon>
        <taxon>Bacillati</taxon>
        <taxon>Actinomycetota</taxon>
        <taxon>Actinomycetes</taxon>
        <taxon>Kitasatosporales</taxon>
        <taxon>Streptomycetaceae</taxon>
        <taxon>Streptomyces</taxon>
    </lineage>
</organism>
<name>A0ABU6CDY4_9ACTN</name>
<keyword evidence="2" id="KW-1185">Reference proteome</keyword>
<gene>
    <name evidence="1" type="ORF">OKJ48_17660</name>
</gene>
<dbReference type="RefSeq" id="WP_324769489.1">
    <property type="nucleotide sequence ID" value="NZ_BAAATS010000052.1"/>
</dbReference>
<dbReference type="EMBL" id="JAOZYB010000123">
    <property type="protein sequence ID" value="MEB3962060.1"/>
    <property type="molecule type" value="Genomic_DNA"/>
</dbReference>
<evidence type="ECO:0000313" key="1">
    <source>
        <dbReference type="EMBL" id="MEB3962060.1"/>
    </source>
</evidence>
<dbReference type="Proteomes" id="UP001352223">
    <property type="component" value="Unassembled WGS sequence"/>
</dbReference>
<evidence type="ECO:0008006" key="3">
    <source>
        <dbReference type="Google" id="ProtNLM"/>
    </source>
</evidence>
<proteinExistence type="predicted"/>
<comment type="caution">
    <text evidence="1">The sequence shown here is derived from an EMBL/GenBank/DDBJ whole genome shotgun (WGS) entry which is preliminary data.</text>
</comment>
<evidence type="ECO:0000313" key="2">
    <source>
        <dbReference type="Proteomes" id="UP001352223"/>
    </source>
</evidence>